<organism evidence="1 2">
    <name type="scientific">Vannielia litorea</name>
    <dbReference type="NCBI Taxonomy" id="1217970"/>
    <lineage>
        <taxon>Bacteria</taxon>
        <taxon>Pseudomonadati</taxon>
        <taxon>Pseudomonadota</taxon>
        <taxon>Alphaproteobacteria</taxon>
        <taxon>Rhodobacterales</taxon>
        <taxon>Paracoccaceae</taxon>
        <taxon>Vannielia</taxon>
    </lineage>
</organism>
<keyword evidence="2" id="KW-1185">Reference proteome</keyword>
<dbReference type="EMBL" id="FSRL01000001">
    <property type="protein sequence ID" value="SIO07298.1"/>
    <property type="molecule type" value="Genomic_DNA"/>
</dbReference>
<accession>A0A1N6GIE2</accession>
<evidence type="ECO:0000313" key="2">
    <source>
        <dbReference type="Proteomes" id="UP000184932"/>
    </source>
</evidence>
<sequence length="243" mass="27256">MPKPKSMLETITDHFEVSLQQREVEGDDTVAALRIQAPWLLEQLGDPFITQERLTSLRRAVRSEGHPDLDPSKRKFGWIFGFSELRREFLRHVISSDASGWSEMRSACEAIVRALEHAVLVDGPSDEEETSSGGYSALKRKLGSDPNLAQAVRAAMALLNDLRETAWPEAFRSGRILVFRKFGHTLDFYPPSQWEKGPPKKLDLEFEPVIENLMGWSDEELAGLAHFGPGPVPGSYLDAVRAQ</sequence>
<proteinExistence type="predicted"/>
<gene>
    <name evidence="1" type="ORF">SAMN05444002_2511</name>
</gene>
<evidence type="ECO:0000313" key="1">
    <source>
        <dbReference type="EMBL" id="SIO07298.1"/>
    </source>
</evidence>
<protein>
    <submittedName>
        <fullName evidence="1">Uncharacterized protein</fullName>
    </submittedName>
</protein>
<name>A0A1N6GIE2_9RHOB</name>
<dbReference type="Proteomes" id="UP000184932">
    <property type="component" value="Unassembled WGS sequence"/>
</dbReference>
<dbReference type="AlphaFoldDB" id="A0A1N6GIE2"/>
<reference evidence="2" key="1">
    <citation type="submission" date="2016-11" db="EMBL/GenBank/DDBJ databases">
        <authorList>
            <person name="Varghese N."/>
            <person name="Submissions S."/>
        </authorList>
    </citation>
    <scope>NUCLEOTIDE SEQUENCE [LARGE SCALE GENOMIC DNA]</scope>
    <source>
        <strain evidence="2">DSM 29440</strain>
    </source>
</reference>